<dbReference type="InterPro" id="IPR020904">
    <property type="entry name" value="Sc_DH/Rdtase_CS"/>
</dbReference>
<organism evidence="5 6">
    <name type="scientific">Dactylonectria estremocensis</name>
    <dbReference type="NCBI Taxonomy" id="1079267"/>
    <lineage>
        <taxon>Eukaryota</taxon>
        <taxon>Fungi</taxon>
        <taxon>Dikarya</taxon>
        <taxon>Ascomycota</taxon>
        <taxon>Pezizomycotina</taxon>
        <taxon>Sordariomycetes</taxon>
        <taxon>Hypocreomycetidae</taxon>
        <taxon>Hypocreales</taxon>
        <taxon>Nectriaceae</taxon>
        <taxon>Dactylonectria</taxon>
    </lineage>
</organism>
<dbReference type="PROSITE" id="PS00061">
    <property type="entry name" value="ADH_SHORT"/>
    <property type="match status" value="1"/>
</dbReference>
<dbReference type="InterPro" id="IPR036291">
    <property type="entry name" value="NAD(P)-bd_dom_sf"/>
</dbReference>
<dbReference type="GO" id="GO:0016491">
    <property type="term" value="F:oxidoreductase activity"/>
    <property type="evidence" value="ECO:0007669"/>
    <property type="project" value="UniProtKB-KW"/>
</dbReference>
<dbReference type="OrthoDB" id="5371740at2759"/>
<evidence type="ECO:0000256" key="1">
    <source>
        <dbReference type="ARBA" id="ARBA00006484"/>
    </source>
</evidence>
<gene>
    <name evidence="5" type="ORF">B0J13DRAFT_651765</name>
</gene>
<accession>A0A9P9IEC6</accession>
<evidence type="ECO:0000313" key="5">
    <source>
        <dbReference type="EMBL" id="KAH7118608.1"/>
    </source>
</evidence>
<dbReference type="PRINTS" id="PR00081">
    <property type="entry name" value="GDHRDH"/>
</dbReference>
<evidence type="ECO:0000256" key="2">
    <source>
        <dbReference type="ARBA" id="ARBA00022857"/>
    </source>
</evidence>
<evidence type="ECO:0000256" key="4">
    <source>
        <dbReference type="RuleBase" id="RU000363"/>
    </source>
</evidence>
<dbReference type="Gene3D" id="3.40.50.720">
    <property type="entry name" value="NAD(P)-binding Rossmann-like Domain"/>
    <property type="match status" value="1"/>
</dbReference>
<dbReference type="EMBL" id="JAGMUU010000031">
    <property type="protein sequence ID" value="KAH7118608.1"/>
    <property type="molecule type" value="Genomic_DNA"/>
</dbReference>
<dbReference type="PANTHER" id="PTHR43180:SF33">
    <property type="entry name" value="15-HYDROXYPROSTAGLANDIN DEHYDROGENASE [NAD(+)]-LIKE"/>
    <property type="match status" value="1"/>
</dbReference>
<reference evidence="5" key="1">
    <citation type="journal article" date="2021" name="Nat. Commun.">
        <title>Genetic determinants of endophytism in the Arabidopsis root mycobiome.</title>
        <authorList>
            <person name="Mesny F."/>
            <person name="Miyauchi S."/>
            <person name="Thiergart T."/>
            <person name="Pickel B."/>
            <person name="Atanasova L."/>
            <person name="Karlsson M."/>
            <person name="Huettel B."/>
            <person name="Barry K.W."/>
            <person name="Haridas S."/>
            <person name="Chen C."/>
            <person name="Bauer D."/>
            <person name="Andreopoulos W."/>
            <person name="Pangilinan J."/>
            <person name="LaButti K."/>
            <person name="Riley R."/>
            <person name="Lipzen A."/>
            <person name="Clum A."/>
            <person name="Drula E."/>
            <person name="Henrissat B."/>
            <person name="Kohler A."/>
            <person name="Grigoriev I.V."/>
            <person name="Martin F.M."/>
            <person name="Hacquard S."/>
        </authorList>
    </citation>
    <scope>NUCLEOTIDE SEQUENCE</scope>
    <source>
        <strain evidence="5">MPI-CAGE-AT-0021</strain>
    </source>
</reference>
<dbReference type="Pfam" id="PF00106">
    <property type="entry name" value="adh_short"/>
    <property type="match status" value="1"/>
</dbReference>
<dbReference type="PRINTS" id="PR00080">
    <property type="entry name" value="SDRFAMILY"/>
</dbReference>
<keyword evidence="2" id="KW-0521">NADP</keyword>
<name>A0A9P9IEC6_9HYPO</name>
<comment type="caution">
    <text evidence="5">The sequence shown here is derived from an EMBL/GenBank/DDBJ whole genome shotgun (WGS) entry which is preliminary data.</text>
</comment>
<dbReference type="PANTHER" id="PTHR43180">
    <property type="entry name" value="3-OXOACYL-(ACYL-CARRIER-PROTEIN) REDUCTASE (AFU_ORTHOLOGUE AFUA_6G11210)"/>
    <property type="match status" value="1"/>
</dbReference>
<keyword evidence="6" id="KW-1185">Reference proteome</keyword>
<comment type="similarity">
    <text evidence="1 4">Belongs to the short-chain dehydrogenases/reductases (SDR) family.</text>
</comment>
<dbReference type="InterPro" id="IPR002347">
    <property type="entry name" value="SDR_fam"/>
</dbReference>
<evidence type="ECO:0000313" key="6">
    <source>
        <dbReference type="Proteomes" id="UP000717696"/>
    </source>
</evidence>
<dbReference type="Proteomes" id="UP000717696">
    <property type="component" value="Unassembled WGS sequence"/>
</dbReference>
<dbReference type="SUPFAM" id="SSF51735">
    <property type="entry name" value="NAD(P)-binding Rossmann-fold domains"/>
    <property type="match status" value="1"/>
</dbReference>
<evidence type="ECO:0000256" key="3">
    <source>
        <dbReference type="ARBA" id="ARBA00023002"/>
    </source>
</evidence>
<keyword evidence="3" id="KW-0560">Oxidoreductase</keyword>
<proteinExistence type="inferred from homology"/>
<protein>
    <submittedName>
        <fullName evidence="5">Uncharacterized protein</fullName>
    </submittedName>
</protein>
<dbReference type="AlphaFoldDB" id="A0A9P9IEC6"/>
<sequence>MSNYLIDDGEFERLRGKVILVTGGATGIGCAIVHLAHQHGAKVAFCDVDEAGGQKVEQELNSDVLFHTCDVSNWNEVLSFFRHAYEQFGAIDAVISNAAINRVETLDEPEQAGAEPEAPDVSALNVNMVGTWYVTKAAVHFFRKRPETSSQLVLFGSVASYFDTPPLYTYCASKAAVLGLMRALRTQLPKDNITINMIAPWMTVTAMVTDHIKKVWGDLPANSPLDVARASLLPIMRPDVNGKGFLINGGNITELEDKLDETQHIWLGTELNEHMREGQRRLIP</sequence>